<dbReference type="EMBL" id="FXTC01000002">
    <property type="protein sequence ID" value="SMO52662.1"/>
    <property type="molecule type" value="Genomic_DNA"/>
</dbReference>
<dbReference type="RefSeq" id="WP_142717291.1">
    <property type="nucleotide sequence ID" value="NZ_FXTC01000002.1"/>
</dbReference>
<accession>A0A521BZN2</accession>
<dbReference type="Pfam" id="PF13151">
    <property type="entry name" value="DUF3990"/>
    <property type="match status" value="1"/>
</dbReference>
<organism evidence="1 2">
    <name type="scientific">Chryseobacterium rhizoplanae</name>
    <dbReference type="NCBI Taxonomy" id="1609531"/>
    <lineage>
        <taxon>Bacteria</taxon>
        <taxon>Pseudomonadati</taxon>
        <taxon>Bacteroidota</taxon>
        <taxon>Flavobacteriia</taxon>
        <taxon>Flavobacteriales</taxon>
        <taxon>Weeksellaceae</taxon>
        <taxon>Chryseobacterium group</taxon>
        <taxon>Chryseobacterium</taxon>
    </lineage>
</organism>
<dbReference type="AlphaFoldDB" id="A0A521BZN2"/>
<reference evidence="1 2" key="1">
    <citation type="submission" date="2017-05" db="EMBL/GenBank/DDBJ databases">
        <authorList>
            <person name="Varghese N."/>
            <person name="Submissions S."/>
        </authorList>
    </citation>
    <scope>NUCLEOTIDE SEQUENCE [LARGE SCALE GENOMIC DNA]</scope>
    <source>
        <strain evidence="1 2">DSM 29371</strain>
    </source>
</reference>
<sequence length="711" mass="81530">MSLDILNNKGSSNLSGSKLLAENNTQNEFFKENFFTSKTTSFDEISAFKNSPFGQYWNKFLPSWAVADYGPARILNESNFSIIDLSQKFSNAKAAFYNDSISENWDEIKFKVYANPNGQDILKQYANVDFKPNDDEVLFLIETDDGKFDFGKIVRVKLGKKAIEKLQFQFPFLGQVNEEDLAEEFLKRPFEIKNNSGLDFVEAGKEVKLDPKELKDLLAKAIKYDFQQKKFDDMSLFLVFLQGSEYLGLNIQKKILEFSHWMRSKKYEEEKYWNALLNKGFTPAFLPNVIVPQNREEIKESIKNKFKKQIDDVSKFNQNDAIIEKIFKEILNNLLLYLFEKFSSLLDEGLKKFDEVLPKGEILNEIYNLNAFLVGLWNGCLEFVAGLIDLVSLVMMIARDGVGFTLTDALGEAFENLLNELVFNFENFIKKLWAKLITALKEFPDWYLKYGTNPYYWYKKLGELTPDILFILVPALKAGRAVKAAEEASILKKAATTAEKDLVYQKYLDEYYESLRKQSDDFAKKLEEQSARQVAKEAFEKAQLELEKEIPVNGLSIDLFHGTSPGAANSIKKDGIKLSANKPNLDFNSKGSGSFYTSFSLKETGNYNKYKFGRQGDPSEILKFTISEKDFLSLKIKRFDGPTEEWADFVTKARQGILVHDYDVVIGPKLRNPWDVLKGIEKPKALKETQVAITSEKGSKLLSKYLDKNFK</sequence>
<name>A0A521BZN2_9FLAO</name>
<dbReference type="InterPro" id="IPR025051">
    <property type="entry name" value="DUF3990"/>
</dbReference>
<protein>
    <submittedName>
        <fullName evidence="1">Uncharacterized protein</fullName>
    </submittedName>
</protein>
<dbReference type="Proteomes" id="UP000316916">
    <property type="component" value="Unassembled WGS sequence"/>
</dbReference>
<evidence type="ECO:0000313" key="1">
    <source>
        <dbReference type="EMBL" id="SMO52662.1"/>
    </source>
</evidence>
<proteinExistence type="predicted"/>
<evidence type="ECO:0000313" key="2">
    <source>
        <dbReference type="Proteomes" id="UP000316916"/>
    </source>
</evidence>
<keyword evidence="2" id="KW-1185">Reference proteome</keyword>
<gene>
    <name evidence="1" type="ORF">SAMN06265171_102327</name>
</gene>